<gene>
    <name evidence="2" type="ORF">Enr13x_47520</name>
</gene>
<accession>A0A518HVI8</accession>
<dbReference type="RefSeq" id="WP_145389143.1">
    <property type="nucleotide sequence ID" value="NZ_CP037423.1"/>
</dbReference>
<dbReference type="Pfam" id="PF07238">
    <property type="entry name" value="PilZ"/>
    <property type="match status" value="1"/>
</dbReference>
<dbReference type="Gene3D" id="2.40.10.220">
    <property type="entry name" value="predicted glycosyltransferase like domains"/>
    <property type="match status" value="1"/>
</dbReference>
<name>A0A518HVI8_9BACT</name>
<reference evidence="2 3" key="1">
    <citation type="submission" date="2019-03" db="EMBL/GenBank/DDBJ databases">
        <title>Deep-cultivation of Planctomycetes and their phenomic and genomic characterization uncovers novel biology.</title>
        <authorList>
            <person name="Wiegand S."/>
            <person name="Jogler M."/>
            <person name="Boedeker C."/>
            <person name="Pinto D."/>
            <person name="Vollmers J."/>
            <person name="Rivas-Marin E."/>
            <person name="Kohn T."/>
            <person name="Peeters S.H."/>
            <person name="Heuer A."/>
            <person name="Rast P."/>
            <person name="Oberbeckmann S."/>
            <person name="Bunk B."/>
            <person name="Jeske O."/>
            <person name="Meyerdierks A."/>
            <person name="Storesund J.E."/>
            <person name="Kallscheuer N."/>
            <person name="Luecker S."/>
            <person name="Lage O.M."/>
            <person name="Pohl T."/>
            <person name="Merkel B.J."/>
            <person name="Hornburger P."/>
            <person name="Mueller R.-W."/>
            <person name="Bruemmer F."/>
            <person name="Labrenz M."/>
            <person name="Spormann A.M."/>
            <person name="Op den Camp H."/>
            <person name="Overmann J."/>
            <person name="Amann R."/>
            <person name="Jetten M.S.M."/>
            <person name="Mascher T."/>
            <person name="Medema M.H."/>
            <person name="Devos D.P."/>
            <person name="Kaster A.-K."/>
            <person name="Ovreas L."/>
            <person name="Rohde M."/>
            <person name="Galperin M.Y."/>
            <person name="Jogler C."/>
        </authorList>
    </citation>
    <scope>NUCLEOTIDE SEQUENCE [LARGE SCALE GENOMIC DNA]</scope>
    <source>
        <strain evidence="2 3">Enr13</strain>
    </source>
</reference>
<dbReference type="OrthoDB" id="263642at2"/>
<dbReference type="Proteomes" id="UP000319004">
    <property type="component" value="Chromosome"/>
</dbReference>
<dbReference type="AlphaFoldDB" id="A0A518HVI8"/>
<dbReference type="EMBL" id="CP037423">
    <property type="protein sequence ID" value="QDV44881.1"/>
    <property type="molecule type" value="Genomic_DNA"/>
</dbReference>
<keyword evidence="3" id="KW-1185">Reference proteome</keyword>
<protein>
    <submittedName>
        <fullName evidence="2">PilZ domain protein</fullName>
    </submittedName>
</protein>
<dbReference type="KEGG" id="snep:Enr13x_47520"/>
<evidence type="ECO:0000313" key="3">
    <source>
        <dbReference type="Proteomes" id="UP000319004"/>
    </source>
</evidence>
<dbReference type="GO" id="GO:0035438">
    <property type="term" value="F:cyclic-di-GMP binding"/>
    <property type="evidence" value="ECO:0007669"/>
    <property type="project" value="InterPro"/>
</dbReference>
<evidence type="ECO:0000313" key="2">
    <source>
        <dbReference type="EMBL" id="QDV44881.1"/>
    </source>
</evidence>
<evidence type="ECO:0000259" key="1">
    <source>
        <dbReference type="Pfam" id="PF07238"/>
    </source>
</evidence>
<feature type="domain" description="PilZ" evidence="1">
    <location>
        <begin position="61"/>
        <end position="146"/>
    </location>
</feature>
<dbReference type="InterPro" id="IPR009875">
    <property type="entry name" value="PilZ_domain"/>
</dbReference>
<dbReference type="SUPFAM" id="SSF141371">
    <property type="entry name" value="PilZ domain-like"/>
    <property type="match status" value="1"/>
</dbReference>
<sequence>MAEITLRDIEIFYDGETLKISSSEDPEKSVSFDPKSVKGLVDFVHLLSPPEETETQTQEENRRESFRVPVIEDSGLRVTLISGKERCESKPTNISMTGVFVEVPKDRTIPLDINDELRARLTMNKTEIELEAIVRRIEPKGFGLFFPEAFKGEHVDPPPTVRRIVMDLQRRWMMHRKDL</sequence>
<organism evidence="2 3">
    <name type="scientific">Stieleria neptunia</name>
    <dbReference type="NCBI Taxonomy" id="2527979"/>
    <lineage>
        <taxon>Bacteria</taxon>
        <taxon>Pseudomonadati</taxon>
        <taxon>Planctomycetota</taxon>
        <taxon>Planctomycetia</taxon>
        <taxon>Pirellulales</taxon>
        <taxon>Pirellulaceae</taxon>
        <taxon>Stieleria</taxon>
    </lineage>
</organism>
<proteinExistence type="predicted"/>